<gene>
    <name evidence="2" type="ORF">NOX80_12680</name>
</gene>
<reference evidence="2" key="1">
    <citation type="submission" date="2022-07" db="EMBL/GenBank/DDBJ databases">
        <title>Isolation, identification, and degradation of a PFOSA degrading strain from sewage treatment plant.</title>
        <authorList>
            <person name="Zhang L."/>
            <person name="Huo Y."/>
        </authorList>
    </citation>
    <scope>NUCLEOTIDE SEQUENCE</scope>
    <source>
        <strain evidence="2">C1</strain>
    </source>
</reference>
<feature type="compositionally biased region" description="Basic and acidic residues" evidence="1">
    <location>
        <begin position="249"/>
        <end position="258"/>
    </location>
</feature>
<dbReference type="Pfam" id="PF14903">
    <property type="entry name" value="WG_beta_rep"/>
    <property type="match status" value="2"/>
</dbReference>
<organism evidence="2 3">
    <name type="scientific">Flavobacterium cerinum</name>
    <dbReference type="NCBI Taxonomy" id="2502784"/>
    <lineage>
        <taxon>Bacteria</taxon>
        <taxon>Pseudomonadati</taxon>
        <taxon>Bacteroidota</taxon>
        <taxon>Flavobacteriia</taxon>
        <taxon>Flavobacteriales</taxon>
        <taxon>Flavobacteriaceae</taxon>
        <taxon>Flavobacterium</taxon>
    </lineage>
</organism>
<evidence type="ECO:0000313" key="2">
    <source>
        <dbReference type="EMBL" id="UUC44483.1"/>
    </source>
</evidence>
<proteinExistence type="predicted"/>
<name>A0ABY5INS1_9FLAO</name>
<dbReference type="RefSeq" id="WP_256550159.1">
    <property type="nucleotide sequence ID" value="NZ_CP101751.1"/>
</dbReference>
<evidence type="ECO:0000256" key="1">
    <source>
        <dbReference type="SAM" id="MobiDB-lite"/>
    </source>
</evidence>
<evidence type="ECO:0000313" key="3">
    <source>
        <dbReference type="Proteomes" id="UP001059844"/>
    </source>
</evidence>
<sequence length="573" mass="66140">MKQLIQSGLCLLFTIQAFSQDVTVPYRIGNVFGISDYNGKLIRKKTYDKINYNRKMPKGYFTFSDKDQKGITFNGKTLVSGPDYGEFGVEKNKFIVAEIRSKHSEGELKFKNKTDFVNYQNRRDGGYALFNLKGENLYPDNFKKLQPVDTTGVSSKDPKRSRYALLAATTFDKRYSLVVYDCDKQKISDWLLKDYYKVNLERDSYVPGKSISLKAAKEQQDAATAMQIYYRDGKFAIRPLTTEYSPNGKEAREGRYDTEYGSGSRLGRGTEVTNEVPLPPAYGNVKQPMEADSDIPKEKVVKKYLNHAFEIKDGKLFLVERNTAVKESQTTAFLMPPTPAGKNYSFESIKYGYDVVDTNEKRINQKNLIRFKSGDQYGMLISQELIIPAQYDSIVPLRIYDSGRGNPLYFIVATKDNMSQKLNFGLIDINGKPIIPIQYEELDPYVLKYSGDRELTDYNKNWRFKKNGKYGVMKPLGEIVLPAEYDEIEMNKKDFWYHQDDFLSLKKEGLYGLIIDKNFKEQNIIPPVFPYKVGFFDRNYQKQDGLYLFGLLDSEGKFMCYARKDGFLYQKEK</sequence>
<protein>
    <submittedName>
        <fullName evidence="2">WG repeat-containing protein</fullName>
    </submittedName>
</protein>
<dbReference type="InterPro" id="IPR032774">
    <property type="entry name" value="WG_beta_rep"/>
</dbReference>
<dbReference type="Proteomes" id="UP001059844">
    <property type="component" value="Chromosome"/>
</dbReference>
<feature type="region of interest" description="Disordered" evidence="1">
    <location>
        <begin position="246"/>
        <end position="290"/>
    </location>
</feature>
<dbReference type="EMBL" id="CP101751">
    <property type="protein sequence ID" value="UUC44483.1"/>
    <property type="molecule type" value="Genomic_DNA"/>
</dbReference>
<accession>A0ABY5INS1</accession>
<keyword evidence="3" id="KW-1185">Reference proteome</keyword>